<name>E1RH45_METP4</name>
<dbReference type="Gene3D" id="1.20.58.220">
    <property type="entry name" value="Phosphate transport system protein phou homolog 2, domain 2"/>
    <property type="match status" value="1"/>
</dbReference>
<dbReference type="EMBL" id="CP002117">
    <property type="protein sequence ID" value="ADN35269.1"/>
    <property type="molecule type" value="Genomic_DNA"/>
</dbReference>
<dbReference type="InterPro" id="IPR038078">
    <property type="entry name" value="PhoU-like_sf"/>
</dbReference>
<dbReference type="KEGG" id="mpi:Mpet_0495"/>
<dbReference type="InterPro" id="IPR052912">
    <property type="entry name" value="UPF0111_domain"/>
</dbReference>
<gene>
    <name evidence="2" type="ordered locus">Mpet_0495</name>
</gene>
<dbReference type="STRING" id="679926.Mpet_0495"/>
<dbReference type="PANTHER" id="PTHR37298">
    <property type="entry name" value="UPF0111 PROTEIN YKAA"/>
    <property type="match status" value="1"/>
</dbReference>
<organism evidence="2 3">
    <name type="scientific">Methanolacinia petrolearia (strain DSM 11571 / OCM 486 / SEBR 4847)</name>
    <name type="common">Methanoplanus petrolearius</name>
    <dbReference type="NCBI Taxonomy" id="679926"/>
    <lineage>
        <taxon>Archaea</taxon>
        <taxon>Methanobacteriati</taxon>
        <taxon>Methanobacteriota</taxon>
        <taxon>Stenosarchaea group</taxon>
        <taxon>Methanomicrobia</taxon>
        <taxon>Methanomicrobiales</taxon>
        <taxon>Methanomicrobiaceae</taxon>
        <taxon>Methanolacinia</taxon>
    </lineage>
</organism>
<sequence>MTFFDWLVPKDDKFYDSISLMMEDVNSGINLLSSGVHEMSDLETMHKEMREVEHRTEKRLQEIKELLETAFITPIDPVEINEMVNDIKSMIHLLVDASTHIYIFGKDCETTPDMEEAVSLLKRSMAEMESAFAHLKEKGKPKDILPHYMTVKEIEKEVYLLNARATHRIYTNEPLNIIKYGKIYGRVCDLASLCEDRTGAIYDIAVRQV</sequence>
<dbReference type="PANTHER" id="PTHR37298:SF1">
    <property type="entry name" value="UPF0111 PROTEIN YKAA"/>
    <property type="match status" value="1"/>
</dbReference>
<dbReference type="InterPro" id="IPR018445">
    <property type="entry name" value="Put_Phosphate_transp_reg"/>
</dbReference>
<keyword evidence="3" id="KW-1185">Reference proteome</keyword>
<protein>
    <submittedName>
        <fullName evidence="2">Uncharacterized protein</fullName>
    </submittedName>
</protein>
<dbReference type="GeneID" id="9742943"/>
<dbReference type="AlphaFoldDB" id="E1RH45"/>
<dbReference type="Proteomes" id="UP000006565">
    <property type="component" value="Chromosome"/>
</dbReference>
<accession>E1RH45</accession>
<dbReference type="OrthoDB" id="372569at2157"/>
<comment type="similarity">
    <text evidence="1">Belongs to the UPF0111 family.</text>
</comment>
<dbReference type="HOGENOM" id="CLU_1313140_0_0_2"/>
<dbReference type="eggNOG" id="arCOG02640">
    <property type="taxonomic scope" value="Archaea"/>
</dbReference>
<proteinExistence type="inferred from homology"/>
<dbReference type="Pfam" id="PF01865">
    <property type="entry name" value="PhoU_div"/>
    <property type="match status" value="1"/>
</dbReference>
<evidence type="ECO:0000256" key="1">
    <source>
        <dbReference type="ARBA" id="ARBA00008591"/>
    </source>
</evidence>
<dbReference type="RefSeq" id="WP_013328447.1">
    <property type="nucleotide sequence ID" value="NC_014507.1"/>
</dbReference>
<evidence type="ECO:0000313" key="2">
    <source>
        <dbReference type="EMBL" id="ADN35269.1"/>
    </source>
</evidence>
<reference evidence="2 3" key="1">
    <citation type="journal article" date="2010" name="Stand. Genomic Sci.">
        <title>Complete genome sequence of Methanoplanus petrolearius type strain (SEBR 4847).</title>
        <authorList>
            <person name="Brambilla E."/>
            <person name="Djao O.D."/>
            <person name="Daligault H."/>
            <person name="Lapidus A."/>
            <person name="Lucas S."/>
            <person name="Hammon N."/>
            <person name="Nolan M."/>
            <person name="Tice H."/>
            <person name="Cheng J.F."/>
            <person name="Han C."/>
            <person name="Tapia R."/>
            <person name="Goodwin L."/>
            <person name="Pitluck S."/>
            <person name="Liolios K."/>
            <person name="Ivanova N."/>
            <person name="Mavromatis K."/>
            <person name="Mikhailova N."/>
            <person name="Pati A."/>
            <person name="Chen A."/>
            <person name="Palaniappan K."/>
            <person name="Land M."/>
            <person name="Hauser L."/>
            <person name="Chang Y.J."/>
            <person name="Jeffries C.D."/>
            <person name="Rohde M."/>
            <person name="Spring S."/>
            <person name="Sikorski J."/>
            <person name="Goker M."/>
            <person name="Woyke T."/>
            <person name="Bristow J."/>
            <person name="Eisen J.A."/>
            <person name="Markowitz V."/>
            <person name="Hugenholtz P."/>
            <person name="Kyrpides N.C."/>
            <person name="Klenk H.P."/>
        </authorList>
    </citation>
    <scope>NUCLEOTIDE SEQUENCE [LARGE SCALE GENOMIC DNA]</scope>
    <source>
        <strain evidence="3">DSM 11571 / OCM 486 / SEBR 4847</strain>
    </source>
</reference>
<evidence type="ECO:0000313" key="3">
    <source>
        <dbReference type="Proteomes" id="UP000006565"/>
    </source>
</evidence>